<dbReference type="InterPro" id="IPR044023">
    <property type="entry name" value="Ig_7"/>
</dbReference>
<gene>
    <name evidence="2" type="ORF">I6U50_01730</name>
</gene>
<dbReference type="EMBL" id="JAEHNY010000001">
    <property type="protein sequence ID" value="MBI6118737.1"/>
    <property type="molecule type" value="Genomic_DNA"/>
</dbReference>
<proteinExistence type="predicted"/>
<dbReference type="Pfam" id="PF19081">
    <property type="entry name" value="Ig_7"/>
    <property type="match status" value="1"/>
</dbReference>
<evidence type="ECO:0000259" key="1">
    <source>
        <dbReference type="Pfam" id="PF19081"/>
    </source>
</evidence>
<sequence length="1507" mass="160626">MQNFTFGRKGTNWFLFAFVLLIGTLPSFGQDCPTLDNPNPGVFCYLQDINDLTAVTNPDDTVEWYRDAALTQPIQASELLENTTYYAGNPEGDCNNPIAVTVIVEIIPAPVSSYGNVYSPHIGSEGEVRQINDLTTPISTTAGADEIVVYTTEFGTTTYSPGDVLVAGQSYFIGQTDSNSPCYSERIAIRYSPDVAPAPIAESTQTFCEGATVADLEATGTSADTQAFRWYSTATSNPALLETDELQPGTYYVSQIVNDEGDPFPPAESEDRTEVTVEIIEFDAGADVSEIFCLSEVEQRLADGESPTNLFLSLVEDRNLPTQVSFSPSIGSIASDFNNNPIQTFTTDATFTTEEGCEDTVELKITVEESFEAGDDNIDNTVCRADIGSTATAALVEDYLKSLLSSDADQNGQFYPTPSDIANDLNNTTDEINFGIFYVVGEETFCEDSALLEVTVLEGADFQLVPTPALCNDDIPALVNQIPEDVEALFLENFGNNIPNGTFQSGDIQAVINQYNQNNIGTFTATYIAENGNGCSEPIELERTVIDGQVANAGGFDNIPAVCSNAELIDLTSLTNNDPQATLGGTFSGEGVTNNTFDPSAVTPGIIDITYTVDESINCVEGNDETTFTIEVTQGPNAGNDVIDSICISELEEIVAGYDPQNPNATLIQLFERFDWNGDTDGEFTPNINILGAQLLNYYTDENRGPKLTLSGTYTVGNSQDNCGTDEAAFAITIVDGTLVDAGADNLDNELCNSQIPGLVNSTPGDVEALYFDLLEEGVPQNGTFNPTIPEIIASYNSNNFQTFSTTYTVGTGACSDSVDLAITVIPVTNANAGNIDDQVVCSTDSMVDLMDYLESGAQTTGTFSGNGVQGNMFDPSSGTSEITYTVNGDDECVTEGTEDSTSFTISVVEPGEAIAEAIDDTVSVCTSDTSYDLFTALSDDTTPGGSFTLNGAAFAGSTFDVTAVDAGEYSFNYTVGSDDVDCIEGQASASFTINVTPNAVDAGADQTASICNENITNGMFPNSTSVRDYYLNLLDEGVSRDGTFSPSIQELVNWYNNESEIGDFTTTYTVNQGECSDSAVLTVTVFDAIDAEVGEIVDQTLCSSDDDLNLYSLITSGNEDGTFEGYEDGVFSPSMMGAGTYEITYTVGEDIPCVEGEASTTFSVEVLQGADAGENLAVNLCTNDETQDLYSLLSAGADMDGEFTLNGEVITNGTMDPSAFDAGVYEVIYTVEAQGDDCGGDDVSTITITLGDAPEAPTTGETLAFCAIDAPTADLLIADGTNLTWYSDADLSMMVSDDDLLVNGDYYVTQTADNGCESEAAVLTVNIVDSPAPTINSDYELCTFDDPTLSDLSDEINEAGTITWYDSADSMTALSNNAMLTDGTTYYATLISDNGCESSERLAVTVTLEDCALLFPEAITPNGDGKNDNLVIENIAKEYPNYNITIFNRWGNAVYKGNASTPAWDGTSNQSGNLGDDVLPVGVYFYVVDFNDGSTEPRQGKVYLNR</sequence>
<comment type="caution">
    <text evidence="2">The sequence shown here is derived from an EMBL/GenBank/DDBJ whole genome shotgun (WGS) entry which is preliminary data.</text>
</comment>
<reference evidence="2 3" key="1">
    <citation type="submission" date="2020-12" db="EMBL/GenBank/DDBJ databases">
        <title>Salegentibacter orientalis sp. nov., isolated from costal sediment.</title>
        <authorList>
            <person name="Lian F.-B."/>
        </authorList>
    </citation>
    <scope>NUCLEOTIDE SEQUENCE [LARGE SCALE GENOMIC DNA]</scope>
    <source>
        <strain evidence="2 3">F60176</strain>
    </source>
</reference>
<accession>A0ABS0TDG7</accession>
<feature type="domain" description="Ig-like" evidence="1">
    <location>
        <begin position="1333"/>
        <end position="1409"/>
    </location>
</feature>
<name>A0ABS0TDG7_9FLAO</name>
<evidence type="ECO:0000313" key="2">
    <source>
        <dbReference type="EMBL" id="MBI6118737.1"/>
    </source>
</evidence>
<evidence type="ECO:0000313" key="3">
    <source>
        <dbReference type="Proteomes" id="UP000635665"/>
    </source>
</evidence>
<dbReference type="InterPro" id="IPR026341">
    <property type="entry name" value="T9SS_type_B"/>
</dbReference>
<keyword evidence="3" id="KW-1185">Reference proteome</keyword>
<organism evidence="2 3">
    <name type="scientific">Salegentibacter maritimus</name>
    <dbReference type="NCBI Taxonomy" id="2794347"/>
    <lineage>
        <taxon>Bacteria</taxon>
        <taxon>Pseudomonadati</taxon>
        <taxon>Bacteroidota</taxon>
        <taxon>Flavobacteriia</taxon>
        <taxon>Flavobacteriales</taxon>
        <taxon>Flavobacteriaceae</taxon>
        <taxon>Salegentibacter</taxon>
    </lineage>
</organism>
<dbReference type="RefSeq" id="WP_198637617.1">
    <property type="nucleotide sequence ID" value="NZ_JAEHNY010000001.1"/>
</dbReference>
<dbReference type="Pfam" id="PF13585">
    <property type="entry name" value="CHU_C"/>
    <property type="match status" value="1"/>
</dbReference>
<dbReference type="NCBIfam" id="TIGR04131">
    <property type="entry name" value="Bac_Flav_CTERM"/>
    <property type="match status" value="1"/>
</dbReference>
<dbReference type="Proteomes" id="UP000635665">
    <property type="component" value="Unassembled WGS sequence"/>
</dbReference>
<protein>
    <submittedName>
        <fullName evidence="2">Gliding motility-associated C-terminal domain-containing protein</fullName>
    </submittedName>
</protein>